<evidence type="ECO:0000313" key="3">
    <source>
        <dbReference type="EMBL" id="SFK28429.1"/>
    </source>
</evidence>
<proteinExistence type="predicted"/>
<evidence type="ECO:0000256" key="1">
    <source>
        <dbReference type="SAM" id="SignalP"/>
    </source>
</evidence>
<dbReference type="PANTHER" id="PTHR30024:SF48">
    <property type="entry name" value="ABC TRANSPORTER SUBSTRATE-BINDING PROTEIN"/>
    <property type="match status" value="1"/>
</dbReference>
<feature type="chain" id="PRO_5011606945" evidence="1">
    <location>
        <begin position="20"/>
        <end position="324"/>
    </location>
</feature>
<name>A0A1I3YAN1_9RHOB</name>
<dbReference type="Pfam" id="PF09084">
    <property type="entry name" value="NMT1"/>
    <property type="match status" value="1"/>
</dbReference>
<dbReference type="Proteomes" id="UP000199630">
    <property type="component" value="Unassembled WGS sequence"/>
</dbReference>
<dbReference type="STRING" id="588602.SAMN04487991_4295"/>
<keyword evidence="1" id="KW-0732">Signal</keyword>
<accession>A0A1I3YAN1</accession>
<dbReference type="Gene3D" id="3.40.190.10">
    <property type="entry name" value="Periplasmic binding protein-like II"/>
    <property type="match status" value="2"/>
</dbReference>
<dbReference type="SUPFAM" id="SSF53850">
    <property type="entry name" value="Periplasmic binding protein-like II"/>
    <property type="match status" value="1"/>
</dbReference>
<keyword evidence="4" id="KW-1185">Reference proteome</keyword>
<dbReference type="EMBL" id="FORH01000014">
    <property type="protein sequence ID" value="SFK28429.1"/>
    <property type="molecule type" value="Genomic_DNA"/>
</dbReference>
<dbReference type="AlphaFoldDB" id="A0A1I3YAN1"/>
<dbReference type="PANTHER" id="PTHR30024">
    <property type="entry name" value="ALIPHATIC SULFONATES-BINDING PROTEIN-RELATED"/>
    <property type="match status" value="1"/>
</dbReference>
<sequence>MKLLAYVTAFAAFAGAALAETPVIRAATLKIGTVNWELQTIIDNGLDEKHGFKLELQPYADNGATRIAVAGDEADMAVADWIWVARERAAGQDYVVIPYSKAVGGIVVPKGSQAQSLADLKGGKIGIAGGPLDKSWLILRAYAQQQYGMDLKAETEQVFGAPPLIFKSGLSGDTAGVINFWHFLAKMKAAGMRELLSVESAATALGLDPDVPLLGYYFKGDFLAAHPDLAQGFYEASREAKAMLSESDAAWQAVRPMMNAKSDAQFAQLKTDWIAGVPARGPVDGVAAGKLLALMADLGGAALVGPDLVARADTLPDGLFADVK</sequence>
<reference evidence="4" key="1">
    <citation type="submission" date="2016-10" db="EMBL/GenBank/DDBJ databases">
        <authorList>
            <person name="Varghese N."/>
            <person name="Submissions S."/>
        </authorList>
    </citation>
    <scope>NUCLEOTIDE SEQUENCE [LARGE SCALE GENOMIC DNA]</scope>
    <source>
        <strain evidence="4">DSM 26471</strain>
    </source>
</reference>
<evidence type="ECO:0000313" key="4">
    <source>
        <dbReference type="Proteomes" id="UP000199630"/>
    </source>
</evidence>
<dbReference type="InterPro" id="IPR015168">
    <property type="entry name" value="SsuA/THI5"/>
</dbReference>
<protein>
    <submittedName>
        <fullName evidence="3">NitT/TauT family transport system substrate-binding protein</fullName>
    </submittedName>
</protein>
<evidence type="ECO:0000259" key="2">
    <source>
        <dbReference type="Pfam" id="PF09084"/>
    </source>
</evidence>
<feature type="signal peptide" evidence="1">
    <location>
        <begin position="1"/>
        <end position="19"/>
    </location>
</feature>
<feature type="domain" description="SsuA/THI5-like" evidence="2">
    <location>
        <begin position="48"/>
        <end position="242"/>
    </location>
</feature>
<organism evidence="3 4">
    <name type="scientific">Celeribacter neptunius</name>
    <dbReference type="NCBI Taxonomy" id="588602"/>
    <lineage>
        <taxon>Bacteria</taxon>
        <taxon>Pseudomonadati</taxon>
        <taxon>Pseudomonadota</taxon>
        <taxon>Alphaproteobacteria</taxon>
        <taxon>Rhodobacterales</taxon>
        <taxon>Roseobacteraceae</taxon>
        <taxon>Celeribacter</taxon>
    </lineage>
</organism>
<gene>
    <name evidence="3" type="ORF">SAMN04487991_4295</name>
</gene>